<gene>
    <name evidence="3" type="ORF">J2X01_003144</name>
</gene>
<feature type="region of interest" description="Disordered" evidence="1">
    <location>
        <begin position="28"/>
        <end position="108"/>
    </location>
</feature>
<proteinExistence type="predicted"/>
<evidence type="ECO:0000256" key="2">
    <source>
        <dbReference type="SAM" id="Phobius"/>
    </source>
</evidence>
<evidence type="ECO:0008006" key="5">
    <source>
        <dbReference type="Google" id="ProtNLM"/>
    </source>
</evidence>
<dbReference type="EMBL" id="JAVDVQ010000014">
    <property type="protein sequence ID" value="MDR7083844.1"/>
    <property type="molecule type" value="Genomic_DNA"/>
</dbReference>
<keyword evidence="2" id="KW-0472">Membrane</keyword>
<evidence type="ECO:0000313" key="4">
    <source>
        <dbReference type="Proteomes" id="UP001252243"/>
    </source>
</evidence>
<feature type="transmembrane region" description="Helical" evidence="2">
    <location>
        <begin position="6"/>
        <end position="27"/>
    </location>
</feature>
<protein>
    <recommendedName>
        <fullName evidence="5">Secreted protein</fullName>
    </recommendedName>
</protein>
<keyword evidence="2" id="KW-1133">Transmembrane helix</keyword>
<dbReference type="RefSeq" id="WP_310059281.1">
    <property type="nucleotide sequence ID" value="NZ_JAVDVQ010000014.1"/>
</dbReference>
<evidence type="ECO:0000256" key="1">
    <source>
        <dbReference type="SAM" id="MobiDB-lite"/>
    </source>
</evidence>
<dbReference type="Proteomes" id="UP001252243">
    <property type="component" value="Unassembled WGS sequence"/>
</dbReference>
<reference evidence="3 4" key="1">
    <citation type="submission" date="2023-07" db="EMBL/GenBank/DDBJ databases">
        <title>Sorghum-associated microbial communities from plants grown in Nebraska, USA.</title>
        <authorList>
            <person name="Schachtman D."/>
        </authorList>
    </citation>
    <scope>NUCLEOTIDE SEQUENCE [LARGE SCALE GENOMIC DNA]</scope>
    <source>
        <strain evidence="3 4">BE167</strain>
    </source>
</reference>
<comment type="caution">
    <text evidence="3">The sequence shown here is derived from an EMBL/GenBank/DDBJ whole genome shotgun (WGS) entry which is preliminary data.</text>
</comment>
<feature type="compositionally biased region" description="Basic and acidic residues" evidence="1">
    <location>
        <begin position="96"/>
        <end position="108"/>
    </location>
</feature>
<keyword evidence="4" id="KW-1185">Reference proteome</keyword>
<organism evidence="3 4">
    <name type="scientific">Arthrobacter ginsengisoli</name>
    <dbReference type="NCBI Taxonomy" id="1356565"/>
    <lineage>
        <taxon>Bacteria</taxon>
        <taxon>Bacillati</taxon>
        <taxon>Actinomycetota</taxon>
        <taxon>Actinomycetes</taxon>
        <taxon>Micrococcales</taxon>
        <taxon>Micrococcaceae</taxon>
        <taxon>Arthrobacter</taxon>
    </lineage>
</organism>
<evidence type="ECO:0000313" key="3">
    <source>
        <dbReference type="EMBL" id="MDR7083844.1"/>
    </source>
</evidence>
<keyword evidence="2" id="KW-0812">Transmembrane</keyword>
<sequence>MALEILGTVLACLAVIVGFTLAGMAALRRGGSPKGATGTLGSVLGMMDPATGAPTRQEAAAAREELRQQRHESSQSGNGPDHSDPYSGRIILPARSRAEHHVKDPDTI</sequence>
<accession>A0ABU1UF84</accession>
<feature type="compositionally biased region" description="Basic and acidic residues" evidence="1">
    <location>
        <begin position="61"/>
        <end position="73"/>
    </location>
</feature>
<name>A0ABU1UF84_9MICC</name>